<accession>A0A336LKJ7</accession>
<reference evidence="3" key="2">
    <citation type="submission" date="2018-07" db="EMBL/GenBank/DDBJ databases">
        <authorList>
            <person name="Quirk P.G."/>
            <person name="Krulwich T.A."/>
        </authorList>
    </citation>
    <scope>NUCLEOTIDE SEQUENCE</scope>
</reference>
<evidence type="ECO:0000313" key="2">
    <source>
        <dbReference type="EMBL" id="SSW96746.1"/>
    </source>
</evidence>
<reference evidence="2" key="1">
    <citation type="submission" date="2018-04" db="EMBL/GenBank/DDBJ databases">
        <authorList>
            <person name="Go L.Y."/>
            <person name="Mitchell J.A."/>
        </authorList>
    </citation>
    <scope>NUCLEOTIDE SEQUENCE</scope>
    <source>
        <tissue evidence="2">Whole organism</tissue>
    </source>
</reference>
<gene>
    <name evidence="3" type="primary">CSON009972</name>
</gene>
<organism evidence="3">
    <name type="scientific">Culicoides sonorensis</name>
    <name type="common">Biting midge</name>
    <dbReference type="NCBI Taxonomy" id="179676"/>
    <lineage>
        <taxon>Eukaryota</taxon>
        <taxon>Metazoa</taxon>
        <taxon>Ecdysozoa</taxon>
        <taxon>Arthropoda</taxon>
        <taxon>Hexapoda</taxon>
        <taxon>Insecta</taxon>
        <taxon>Pterygota</taxon>
        <taxon>Neoptera</taxon>
        <taxon>Endopterygota</taxon>
        <taxon>Diptera</taxon>
        <taxon>Nematocera</taxon>
        <taxon>Chironomoidea</taxon>
        <taxon>Ceratopogonidae</taxon>
        <taxon>Ceratopogoninae</taxon>
        <taxon>Culicoides</taxon>
        <taxon>Monoculicoides</taxon>
    </lineage>
</organism>
<proteinExistence type="predicted"/>
<dbReference type="EMBL" id="UFQS01000003">
    <property type="protein sequence ID" value="SSW96746.1"/>
    <property type="molecule type" value="Genomic_DNA"/>
</dbReference>
<evidence type="ECO:0000313" key="3">
    <source>
        <dbReference type="EMBL" id="SSX17133.1"/>
    </source>
</evidence>
<dbReference type="AlphaFoldDB" id="A0A336LKJ7"/>
<dbReference type="VEuPathDB" id="VectorBase:CSON009972"/>
<dbReference type="EMBL" id="UFQT01000003">
    <property type="protein sequence ID" value="SSX17133.1"/>
    <property type="molecule type" value="Genomic_DNA"/>
</dbReference>
<sequence length="480" mass="54133">MTKIIAQKIYIDEDPNLTMDHEPCPECAKIGKTFNLRYMYLNLEEAVYKCSSPDCMFPYRNFKFKNFTDQTVYKYKIISSENDESKYSNEISDTSWIESLSFSPIKRQENSSSAITSNGLDFLDVVSSDTIDRIKNSNAMDQLQSELNDILSSHVNFESDTSLPKQSEPEKIPIQIKRSTEKIQPTQSLVAKSVNQIKPKKLSKCYDFIRQKSGDQSNDGSTFKIPSYPLKDAVKIKSPKKHHSSKSSRKSHHHHHKHKSKHSLDKKNEQITENSSDDERLQAISYLNHVECFNKTQIQDDCVPITHEITPDWNGMSENSEEILILDLKLSHLALTVPGPLLLCPYARRVLIFEGLFSCEITGVGRISSSLSSNASLLTVITFWNSSSISLDSCSSISSVSERVSMNSSIDVSSIMSPARSTTVFASFFRSIILISGEYLSRASTRRYPNLCSSGSPGLRDSFLLYTQFELSSVNRVTPV</sequence>
<feature type="region of interest" description="Disordered" evidence="1">
    <location>
        <begin position="214"/>
        <end position="275"/>
    </location>
</feature>
<name>A0A336LKJ7_CULSO</name>
<feature type="compositionally biased region" description="Basic residues" evidence="1">
    <location>
        <begin position="237"/>
        <end position="261"/>
    </location>
</feature>
<evidence type="ECO:0000256" key="1">
    <source>
        <dbReference type="SAM" id="MobiDB-lite"/>
    </source>
</evidence>
<protein>
    <submittedName>
        <fullName evidence="3">CSON009972 protein</fullName>
    </submittedName>
</protein>